<dbReference type="Pfam" id="PF07969">
    <property type="entry name" value="Amidohydro_3"/>
    <property type="match status" value="1"/>
</dbReference>
<feature type="domain" description="Amidohydrolase 3" evidence="1">
    <location>
        <begin position="61"/>
        <end position="550"/>
    </location>
</feature>
<dbReference type="InterPro" id="IPR011059">
    <property type="entry name" value="Metal-dep_hydrolase_composite"/>
</dbReference>
<dbReference type="Proteomes" id="UP000325415">
    <property type="component" value="Unassembled WGS sequence"/>
</dbReference>
<protein>
    <recommendedName>
        <fullName evidence="1">Amidohydrolase 3 domain-containing protein</fullName>
    </recommendedName>
</protein>
<keyword evidence="3" id="KW-1185">Reference proteome</keyword>
<dbReference type="AlphaFoldDB" id="A0A5N6RZT4"/>
<comment type="caution">
    <text evidence="2">The sequence shown here is derived from an EMBL/GenBank/DDBJ whole genome shotgun (WGS) entry which is preliminary data.</text>
</comment>
<evidence type="ECO:0000259" key="1">
    <source>
        <dbReference type="Pfam" id="PF07969"/>
    </source>
</evidence>
<dbReference type="RefSeq" id="WP_152580243.1">
    <property type="nucleotide sequence ID" value="NZ_JALCCS010000016.1"/>
</dbReference>
<dbReference type="OrthoDB" id="3173428at2"/>
<evidence type="ECO:0000313" key="3">
    <source>
        <dbReference type="Proteomes" id="UP000325415"/>
    </source>
</evidence>
<dbReference type="PANTHER" id="PTHR22642">
    <property type="entry name" value="IMIDAZOLONEPROPIONASE"/>
    <property type="match status" value="1"/>
</dbReference>
<dbReference type="Gene3D" id="2.30.40.10">
    <property type="entry name" value="Urease, subunit C, domain 1"/>
    <property type="match status" value="1"/>
</dbReference>
<accession>A0A5N6RZT4</accession>
<dbReference type="Gene3D" id="3.10.310.70">
    <property type="match status" value="1"/>
</dbReference>
<dbReference type="GO" id="GO:0016810">
    <property type="term" value="F:hydrolase activity, acting on carbon-nitrogen (but not peptide) bonds"/>
    <property type="evidence" value="ECO:0007669"/>
    <property type="project" value="InterPro"/>
</dbReference>
<organism evidence="2 3">
    <name type="scientific">Bifidobacterium tibiigranuli</name>
    <dbReference type="NCBI Taxonomy" id="2172043"/>
    <lineage>
        <taxon>Bacteria</taxon>
        <taxon>Bacillati</taxon>
        <taxon>Actinomycetota</taxon>
        <taxon>Actinomycetes</taxon>
        <taxon>Bifidobacteriales</taxon>
        <taxon>Bifidobacteriaceae</taxon>
        <taxon>Bifidobacterium</taxon>
    </lineage>
</organism>
<proteinExistence type="predicted"/>
<dbReference type="PANTHER" id="PTHR22642:SF2">
    <property type="entry name" value="PROTEIN LONG AFTER FAR-RED 3"/>
    <property type="match status" value="1"/>
</dbReference>
<dbReference type="GeneID" id="78126642"/>
<dbReference type="EMBL" id="QDAG01000002">
    <property type="protein sequence ID" value="KAE8129758.1"/>
    <property type="molecule type" value="Genomic_DNA"/>
</dbReference>
<dbReference type="InterPro" id="IPR032466">
    <property type="entry name" value="Metal_Hydrolase"/>
</dbReference>
<reference evidence="2 3" key="1">
    <citation type="submission" date="2018-04" db="EMBL/GenBank/DDBJ databases">
        <authorList>
            <person name="Eckel V.P."/>
            <person name="Vogel R.F."/>
        </authorList>
    </citation>
    <scope>NUCLEOTIDE SEQUENCE [LARGE SCALE GENOMIC DNA]</scope>
    <source>
        <strain evidence="3">TMW 2.1764</strain>
    </source>
</reference>
<dbReference type="SUPFAM" id="SSF51556">
    <property type="entry name" value="Metallo-dependent hydrolases"/>
    <property type="match status" value="1"/>
</dbReference>
<dbReference type="InterPro" id="IPR013108">
    <property type="entry name" value="Amidohydro_3"/>
</dbReference>
<dbReference type="SUPFAM" id="SSF51338">
    <property type="entry name" value="Composite domain of metallo-dependent hydrolases"/>
    <property type="match status" value="1"/>
</dbReference>
<evidence type="ECO:0000313" key="2">
    <source>
        <dbReference type="EMBL" id="KAE8129758.1"/>
    </source>
</evidence>
<sequence length="552" mass="60514">MTKELPNRFIVKSPAIHTMDDTDPVIASFAVDNETIVATSHGIDELDGYFDAPVPVIDVPEGQTVLPGFGDVHLHLLLAGHRITDDLQIELAWDTETILDAVARYAETADPSRWIEGGWWSMLNMDVLNDPQTRRRFDEATRGIPMLLRDESCHNRYVNARALELMGVDPGNASAHAPEVVVDENGVATGLLVESASRWAEETLERTTQRRPHEVENALAAAISSMNERGFTLIQDCGTGQNMMEALKSLDDGGKLNAWTVTSASINDKIFGFTPTGEPLIRCSKNYKGDRLVPTFAKIYEDGTPTTRTAYVHDAYVPDEEYGDDWRGKPNFTLEELASWLELLAEEHMGCTIHCTGDASVTLVIDAVEAIAKKGLQVPVHIAHGEFIQDCDYARIRDNGITLDISPQLWYPSSFQEGAFAPMREDLKQTACQFRDQLDAGILIAGGSDWPCSPDPSAWFGIHGLVTRANPHGNYPGQVYLPEQAITLDEAIRAFTINVAKATGLDGKTGSISVGKSADFQIAYDPYACPSSELKNITTVRTVLGGCVVYEA</sequence>
<dbReference type="Gene3D" id="3.20.20.140">
    <property type="entry name" value="Metal-dependent hydrolases"/>
    <property type="match status" value="1"/>
</dbReference>
<name>A0A5N6RZT4_9BIFI</name>
<gene>
    <name evidence="2" type="ORF">DDE84_02905</name>
</gene>